<dbReference type="InterPro" id="IPR015507">
    <property type="entry name" value="rRNA-MeTfrase_E"/>
</dbReference>
<feature type="binding site" evidence="11">
    <location>
        <position position="62"/>
    </location>
    <ligand>
        <name>S-adenosyl-L-methionine</name>
        <dbReference type="ChEBI" id="CHEBI:59789"/>
    </ligand>
</feature>
<keyword evidence="2 11" id="KW-0489">Methyltransferase</keyword>
<dbReference type="KEGG" id="hhs:HHS_03680"/>
<evidence type="ECO:0000256" key="5">
    <source>
        <dbReference type="ARBA" id="ARBA00037569"/>
    </source>
</evidence>
<dbReference type="PANTHER" id="PTHR10920">
    <property type="entry name" value="RIBOSOMAL RNA METHYLTRANSFERASE"/>
    <property type="match status" value="1"/>
</dbReference>
<evidence type="ECO:0000256" key="12">
    <source>
        <dbReference type="PIRSR" id="PIRSR005461-1"/>
    </source>
</evidence>
<dbReference type="Pfam" id="PF01728">
    <property type="entry name" value="FtsJ"/>
    <property type="match status" value="1"/>
</dbReference>
<reference evidence="14 15" key="1">
    <citation type="submission" date="2012-10" db="EMBL/GenBank/DDBJ databases">
        <title>Genome sequence of the symbiont of the pentatomidae stink bug Halyomorpha halys.</title>
        <authorList>
            <person name="Kobayashi H."/>
            <person name="Fujii-Muramatsu R."/>
            <person name="Takeishi K."/>
            <person name="Noda H."/>
        </authorList>
    </citation>
    <scope>NUCLEOTIDE SEQUENCE [LARGE SCALE GENOMIC DNA]</scope>
</reference>
<evidence type="ECO:0000259" key="13">
    <source>
        <dbReference type="Pfam" id="PF01728"/>
    </source>
</evidence>
<evidence type="ECO:0000256" key="4">
    <source>
        <dbReference type="ARBA" id="ARBA00022691"/>
    </source>
</evidence>
<keyword evidence="11" id="KW-0963">Cytoplasm</keyword>
<accession>U3U9A0</accession>
<proteinExistence type="inferred from homology"/>
<dbReference type="PIRSF" id="PIRSF005461">
    <property type="entry name" value="23S_rRNA_mtase"/>
    <property type="match status" value="1"/>
</dbReference>
<name>U3U9A0_9GAMM</name>
<evidence type="ECO:0000256" key="3">
    <source>
        <dbReference type="ARBA" id="ARBA00022679"/>
    </source>
</evidence>
<dbReference type="GO" id="GO:0008650">
    <property type="term" value="F:rRNA (uridine-2'-O-)-methyltransferase activity"/>
    <property type="evidence" value="ECO:0007669"/>
    <property type="project" value="UniProtKB-UniRule"/>
</dbReference>
<evidence type="ECO:0000256" key="10">
    <source>
        <dbReference type="ARBA" id="ARBA00048970"/>
    </source>
</evidence>
<keyword evidence="4 11" id="KW-0949">S-adenosyl-L-methionine</keyword>
<keyword evidence="1 11" id="KW-0698">rRNA processing</keyword>
<comment type="subcellular location">
    <subcellularLocation>
        <location evidence="11">Cytoplasm</location>
    </subcellularLocation>
</comment>
<dbReference type="STRING" id="1235990.BMSBPS_0834"/>
<dbReference type="Gene3D" id="3.40.50.150">
    <property type="entry name" value="Vaccinia Virus protein VP39"/>
    <property type="match status" value="1"/>
</dbReference>
<dbReference type="SUPFAM" id="SSF53335">
    <property type="entry name" value="S-adenosyl-L-methionine-dependent methyltransferases"/>
    <property type="match status" value="1"/>
</dbReference>
<feature type="binding site" evidence="11">
    <location>
        <position position="64"/>
    </location>
    <ligand>
        <name>S-adenosyl-L-methionine</name>
        <dbReference type="ChEBI" id="CHEBI:59789"/>
    </ligand>
</feature>
<dbReference type="PANTHER" id="PTHR10920:SF18">
    <property type="entry name" value="RRNA METHYLTRANSFERASE 2, MITOCHONDRIAL"/>
    <property type="match status" value="1"/>
</dbReference>
<keyword evidence="3 11" id="KW-0808">Transferase</keyword>
<sequence>MFEKHSTSSSYWLQEHYSDKYVQQAKKKKLRSRAWFKLEEIQKKERLLKSGMRVVDLGATPGSWSQYAQKQVGYSGHVIACDRLPMVPIMGVDFLQGDLCDDMFFKKFLHHIGNKKIHIVMSDMSPNLSGKSIIDIPRSMHLVELAFKICRNILILDGNFIVKIFQGDGLNEYIQKIRPFFKKIKICKPVASRSRSREVYIVAIGYTAIAISNDF</sequence>
<protein>
    <recommendedName>
        <fullName evidence="7 11">Ribosomal RNA large subunit methyltransferase E</fullName>
        <ecNumber evidence="6 11">2.1.1.166</ecNumber>
    </recommendedName>
    <alternativeName>
        <fullName evidence="9 11">23S rRNA Um2552 methyltransferase</fullName>
    </alternativeName>
    <alternativeName>
        <fullName evidence="8 11">rRNA (uridine-2'-O-)-methyltransferase</fullName>
    </alternativeName>
</protein>
<comment type="similarity">
    <text evidence="11">Belongs to the class I-like SAM-binding methyltransferase superfamily. RNA methyltransferase RlmE family.</text>
</comment>
<dbReference type="GO" id="GO:0005737">
    <property type="term" value="C:cytoplasm"/>
    <property type="evidence" value="ECO:0007669"/>
    <property type="project" value="UniProtKB-SubCell"/>
</dbReference>
<organism evidence="14 15">
    <name type="scientific">Candidatus Pantoea carbekii</name>
    <dbReference type="NCBI Taxonomy" id="1235990"/>
    <lineage>
        <taxon>Bacteria</taxon>
        <taxon>Pseudomonadati</taxon>
        <taxon>Pseudomonadota</taxon>
        <taxon>Gammaproteobacteria</taxon>
        <taxon>Enterobacterales</taxon>
        <taxon>Erwiniaceae</taxon>
        <taxon>Pantoea</taxon>
    </lineage>
</organism>
<evidence type="ECO:0000256" key="11">
    <source>
        <dbReference type="HAMAP-Rule" id="MF_01547"/>
    </source>
</evidence>
<feature type="binding site" evidence="11">
    <location>
        <position position="82"/>
    </location>
    <ligand>
        <name>S-adenosyl-L-methionine</name>
        <dbReference type="ChEBI" id="CHEBI:59789"/>
    </ligand>
</feature>
<dbReference type="InterPro" id="IPR002877">
    <property type="entry name" value="RNA_MeTrfase_FtsJ_dom"/>
</dbReference>
<dbReference type="InterPro" id="IPR050082">
    <property type="entry name" value="RNA_methyltr_RlmE"/>
</dbReference>
<dbReference type="HAMAP" id="MF_01547">
    <property type="entry name" value="RNA_methyltr_E"/>
    <property type="match status" value="1"/>
</dbReference>
<feature type="binding site" evidence="11">
    <location>
        <position position="123"/>
    </location>
    <ligand>
        <name>S-adenosyl-L-methionine</name>
        <dbReference type="ChEBI" id="CHEBI:59789"/>
    </ligand>
</feature>
<evidence type="ECO:0000256" key="1">
    <source>
        <dbReference type="ARBA" id="ARBA00022552"/>
    </source>
</evidence>
<evidence type="ECO:0000256" key="9">
    <source>
        <dbReference type="ARBA" id="ARBA00042745"/>
    </source>
</evidence>
<comment type="function">
    <text evidence="5 11">Specifically methylates the uridine in position 2552 of 23S rRNA at the 2'-O position of the ribose in the fully assembled 50S ribosomal subunit.</text>
</comment>
<comment type="catalytic activity">
    <reaction evidence="10 11">
        <text>uridine(2552) in 23S rRNA + S-adenosyl-L-methionine = 2'-O-methyluridine(2552) in 23S rRNA + S-adenosyl-L-homocysteine + H(+)</text>
        <dbReference type="Rhea" id="RHEA:42720"/>
        <dbReference type="Rhea" id="RHEA-COMP:10202"/>
        <dbReference type="Rhea" id="RHEA-COMP:10203"/>
        <dbReference type="ChEBI" id="CHEBI:15378"/>
        <dbReference type="ChEBI" id="CHEBI:57856"/>
        <dbReference type="ChEBI" id="CHEBI:59789"/>
        <dbReference type="ChEBI" id="CHEBI:65315"/>
        <dbReference type="ChEBI" id="CHEBI:74478"/>
        <dbReference type="EC" id="2.1.1.166"/>
    </reaction>
</comment>
<dbReference type="NCBIfam" id="NF008390">
    <property type="entry name" value="PRK11188.1"/>
    <property type="match status" value="1"/>
</dbReference>
<feature type="binding site" evidence="11">
    <location>
        <position position="98"/>
    </location>
    <ligand>
        <name>S-adenosyl-L-methionine</name>
        <dbReference type="ChEBI" id="CHEBI:59789"/>
    </ligand>
</feature>
<gene>
    <name evidence="11" type="primary">rlmE</name>
    <name evidence="11" type="synonym">ftsJ</name>
    <name evidence="11 14" type="synonym">rrmJ</name>
    <name evidence="14" type="ORF">HHS_03680</name>
</gene>
<evidence type="ECO:0000313" key="14">
    <source>
        <dbReference type="EMBL" id="BAO00338.1"/>
    </source>
</evidence>
<evidence type="ECO:0000256" key="6">
    <source>
        <dbReference type="ARBA" id="ARBA00038861"/>
    </source>
</evidence>
<dbReference type="eggNOG" id="COG0293">
    <property type="taxonomic scope" value="Bacteria"/>
</dbReference>
<keyword evidence="15" id="KW-1185">Reference proteome</keyword>
<dbReference type="InterPro" id="IPR029063">
    <property type="entry name" value="SAM-dependent_MTases_sf"/>
</dbReference>
<dbReference type="PATRIC" id="fig|1235990.3.peg.363"/>
<evidence type="ECO:0000256" key="7">
    <source>
        <dbReference type="ARBA" id="ARBA00041129"/>
    </source>
</evidence>
<feature type="domain" description="Ribosomal RNA methyltransferase FtsJ" evidence="13">
    <location>
        <begin position="31"/>
        <end position="206"/>
    </location>
</feature>
<dbReference type="FunFam" id="3.40.50.150:FF:000005">
    <property type="entry name" value="Ribosomal RNA large subunit methyltransferase E"/>
    <property type="match status" value="1"/>
</dbReference>
<dbReference type="EMBL" id="AP012554">
    <property type="protein sequence ID" value="BAO00338.1"/>
    <property type="molecule type" value="Genomic_DNA"/>
</dbReference>
<dbReference type="Proteomes" id="UP000016900">
    <property type="component" value="Chromosome"/>
</dbReference>
<evidence type="ECO:0000313" key="15">
    <source>
        <dbReference type="Proteomes" id="UP000016900"/>
    </source>
</evidence>
<dbReference type="AlphaFoldDB" id="U3U9A0"/>
<dbReference type="EC" id="2.1.1.166" evidence="6 11"/>
<evidence type="ECO:0000256" key="2">
    <source>
        <dbReference type="ARBA" id="ARBA00022603"/>
    </source>
</evidence>
<evidence type="ECO:0000256" key="8">
    <source>
        <dbReference type="ARBA" id="ARBA00041995"/>
    </source>
</evidence>
<feature type="active site" description="Proton acceptor" evidence="11 12">
    <location>
        <position position="163"/>
    </location>
</feature>